<organism evidence="5 6">
    <name type="scientific">Rhodophyticola porphyridii</name>
    <dbReference type="NCBI Taxonomy" id="1852017"/>
    <lineage>
        <taxon>Bacteria</taxon>
        <taxon>Pseudomonadati</taxon>
        <taxon>Pseudomonadota</taxon>
        <taxon>Alphaproteobacteria</taxon>
        <taxon>Rhodobacterales</taxon>
        <taxon>Roseobacteraceae</taxon>
        <taxon>Rhodophyticola</taxon>
    </lineage>
</organism>
<dbReference type="Proteomes" id="UP000281343">
    <property type="component" value="Unassembled WGS sequence"/>
</dbReference>
<dbReference type="Gene3D" id="2.60.120.10">
    <property type="entry name" value="Jelly Rolls"/>
    <property type="match status" value="1"/>
</dbReference>
<keyword evidence="3" id="KW-0804">Transcription</keyword>
<evidence type="ECO:0000256" key="2">
    <source>
        <dbReference type="ARBA" id="ARBA00023125"/>
    </source>
</evidence>
<evidence type="ECO:0000256" key="3">
    <source>
        <dbReference type="ARBA" id="ARBA00023163"/>
    </source>
</evidence>
<dbReference type="GO" id="GO:0003677">
    <property type="term" value="F:DNA binding"/>
    <property type="evidence" value="ECO:0007669"/>
    <property type="project" value="UniProtKB-KW"/>
</dbReference>
<accession>A0A3L9Y7M4</accession>
<dbReference type="SUPFAM" id="SSF46785">
    <property type="entry name" value="Winged helix' DNA-binding domain"/>
    <property type="match status" value="1"/>
</dbReference>
<evidence type="ECO:0000313" key="6">
    <source>
        <dbReference type="Proteomes" id="UP000281343"/>
    </source>
</evidence>
<dbReference type="OrthoDB" id="7584044at2"/>
<dbReference type="SUPFAM" id="SSF51206">
    <property type="entry name" value="cAMP-binding domain-like"/>
    <property type="match status" value="1"/>
</dbReference>
<dbReference type="Pfam" id="PF13545">
    <property type="entry name" value="HTH_Crp_2"/>
    <property type="match status" value="1"/>
</dbReference>
<dbReference type="Pfam" id="PF00027">
    <property type="entry name" value="cNMP_binding"/>
    <property type="match status" value="1"/>
</dbReference>
<keyword evidence="1" id="KW-0805">Transcription regulation</keyword>
<proteinExistence type="predicted"/>
<dbReference type="RefSeq" id="WP_121897022.1">
    <property type="nucleotide sequence ID" value="NZ_RCNT01000002.1"/>
</dbReference>
<dbReference type="InterPro" id="IPR036388">
    <property type="entry name" value="WH-like_DNA-bd_sf"/>
</dbReference>
<dbReference type="EMBL" id="RCNT01000002">
    <property type="protein sequence ID" value="RMA43087.1"/>
    <property type="molecule type" value="Genomic_DNA"/>
</dbReference>
<evidence type="ECO:0000259" key="4">
    <source>
        <dbReference type="PROSITE" id="PS51063"/>
    </source>
</evidence>
<comment type="caution">
    <text evidence="5">The sequence shown here is derived from an EMBL/GenBank/DDBJ whole genome shotgun (WGS) entry which is preliminary data.</text>
</comment>
<dbReference type="InterPro" id="IPR012318">
    <property type="entry name" value="HTH_CRP"/>
</dbReference>
<feature type="domain" description="HTH crp-type" evidence="4">
    <location>
        <begin position="149"/>
        <end position="223"/>
    </location>
</feature>
<protein>
    <submittedName>
        <fullName evidence="5">Crp/Fnr family transcriptional regulator</fullName>
    </submittedName>
</protein>
<evidence type="ECO:0000313" key="5">
    <source>
        <dbReference type="EMBL" id="RMA43087.1"/>
    </source>
</evidence>
<dbReference type="Gene3D" id="1.10.10.10">
    <property type="entry name" value="Winged helix-like DNA-binding domain superfamily/Winged helix DNA-binding domain"/>
    <property type="match status" value="1"/>
</dbReference>
<dbReference type="GO" id="GO:0006355">
    <property type="term" value="P:regulation of DNA-templated transcription"/>
    <property type="evidence" value="ECO:0007669"/>
    <property type="project" value="InterPro"/>
</dbReference>
<evidence type="ECO:0000256" key="1">
    <source>
        <dbReference type="ARBA" id="ARBA00023015"/>
    </source>
</evidence>
<dbReference type="InterPro" id="IPR000595">
    <property type="entry name" value="cNMP-bd_dom"/>
</dbReference>
<dbReference type="InterPro" id="IPR014710">
    <property type="entry name" value="RmlC-like_jellyroll"/>
</dbReference>
<sequence length="242" mass="27294">MATKCKYCPLHKSPLFVPHSDEDTRFMQRFKVGELVIDPGTTMLMEGSKSPQLFTALRGMGVRYKTLETGQRQVINFVFPGDFIGLQAAVMGEMQHSVAASSPMTLCVFDRAEFWNFFRSHPERAFDVTWLAAMEEHFLGEALASVGQRSATEAVAWSLTRIMLRGKATGLVQNRTMPLPYRQQDLADALGLSLVHTNKTLGKLRDRQLANWSDGYLYVNDIEELAKIAQMTVEEPMVRPLM</sequence>
<dbReference type="InterPro" id="IPR036390">
    <property type="entry name" value="WH_DNA-bd_sf"/>
</dbReference>
<keyword evidence="2" id="KW-0238">DNA-binding</keyword>
<keyword evidence="6" id="KW-1185">Reference proteome</keyword>
<gene>
    <name evidence="5" type="ORF">D9R08_05490</name>
</gene>
<name>A0A3L9Y7M4_9RHOB</name>
<dbReference type="InterPro" id="IPR018490">
    <property type="entry name" value="cNMP-bd_dom_sf"/>
</dbReference>
<reference evidence="5 6" key="1">
    <citation type="submission" date="2018-10" db="EMBL/GenBank/DDBJ databases">
        <authorList>
            <person name="Jung H.S."/>
            <person name="Jeon C.O."/>
        </authorList>
    </citation>
    <scope>NUCLEOTIDE SEQUENCE [LARGE SCALE GENOMIC DNA]</scope>
    <source>
        <strain evidence="5 6">MA-7-27</strain>
    </source>
</reference>
<dbReference type="PROSITE" id="PS51063">
    <property type="entry name" value="HTH_CRP_2"/>
    <property type="match status" value="1"/>
</dbReference>
<dbReference type="CDD" id="cd00038">
    <property type="entry name" value="CAP_ED"/>
    <property type="match status" value="1"/>
</dbReference>
<dbReference type="SMART" id="SM00419">
    <property type="entry name" value="HTH_CRP"/>
    <property type="match status" value="1"/>
</dbReference>
<dbReference type="AlphaFoldDB" id="A0A3L9Y7M4"/>